<evidence type="ECO:0000256" key="2">
    <source>
        <dbReference type="SAM" id="Phobius"/>
    </source>
</evidence>
<feature type="compositionally biased region" description="Low complexity" evidence="1">
    <location>
        <begin position="280"/>
        <end position="292"/>
    </location>
</feature>
<feature type="compositionally biased region" description="Polar residues" evidence="1">
    <location>
        <begin position="345"/>
        <end position="358"/>
    </location>
</feature>
<feature type="compositionally biased region" description="Basic residues" evidence="1">
    <location>
        <begin position="326"/>
        <end position="337"/>
    </location>
</feature>
<name>A0A4P9XRI0_9FUNG</name>
<dbReference type="OrthoDB" id="5586257at2759"/>
<reference evidence="4" key="1">
    <citation type="journal article" date="2018" name="Nat. Microbiol.">
        <title>Leveraging single-cell genomics to expand the fungal tree of life.</title>
        <authorList>
            <person name="Ahrendt S.R."/>
            <person name="Quandt C.A."/>
            <person name="Ciobanu D."/>
            <person name="Clum A."/>
            <person name="Salamov A."/>
            <person name="Andreopoulos B."/>
            <person name="Cheng J.F."/>
            <person name="Woyke T."/>
            <person name="Pelin A."/>
            <person name="Henrissat B."/>
            <person name="Reynolds N.K."/>
            <person name="Benny G.L."/>
            <person name="Smith M.E."/>
            <person name="James T.Y."/>
            <person name="Grigoriev I.V."/>
        </authorList>
    </citation>
    <scope>NUCLEOTIDE SEQUENCE [LARGE SCALE GENOMIC DNA]</scope>
    <source>
        <strain evidence="4">RSA 1356</strain>
    </source>
</reference>
<keyword evidence="4" id="KW-1185">Reference proteome</keyword>
<keyword evidence="2" id="KW-1133">Transmembrane helix</keyword>
<feature type="region of interest" description="Disordered" evidence="1">
    <location>
        <begin position="208"/>
        <end position="230"/>
    </location>
</feature>
<evidence type="ECO:0000313" key="4">
    <source>
        <dbReference type="Proteomes" id="UP000271241"/>
    </source>
</evidence>
<dbReference type="Proteomes" id="UP000271241">
    <property type="component" value="Unassembled WGS sequence"/>
</dbReference>
<feature type="region of interest" description="Disordered" evidence="1">
    <location>
        <begin position="326"/>
        <end position="365"/>
    </location>
</feature>
<protein>
    <submittedName>
        <fullName evidence="3">Uncharacterized protein</fullName>
    </submittedName>
</protein>
<keyword evidence="2" id="KW-0472">Membrane</keyword>
<evidence type="ECO:0000256" key="1">
    <source>
        <dbReference type="SAM" id="MobiDB-lite"/>
    </source>
</evidence>
<dbReference type="AlphaFoldDB" id="A0A4P9XRI0"/>
<proteinExistence type="predicted"/>
<gene>
    <name evidence="3" type="ORF">THASP1DRAFT_23475</name>
</gene>
<dbReference type="EMBL" id="KZ992591">
    <property type="protein sequence ID" value="RKP08552.1"/>
    <property type="molecule type" value="Genomic_DNA"/>
</dbReference>
<feature type="region of interest" description="Disordered" evidence="1">
    <location>
        <begin position="169"/>
        <end position="195"/>
    </location>
</feature>
<feature type="compositionally biased region" description="Low complexity" evidence="1">
    <location>
        <begin position="169"/>
        <end position="190"/>
    </location>
</feature>
<keyword evidence="2" id="KW-0812">Transmembrane</keyword>
<evidence type="ECO:0000313" key="3">
    <source>
        <dbReference type="EMBL" id="RKP08552.1"/>
    </source>
</evidence>
<feature type="region of interest" description="Disordered" evidence="1">
    <location>
        <begin position="272"/>
        <end position="313"/>
    </location>
</feature>
<organism evidence="3 4">
    <name type="scientific">Thamnocephalis sphaerospora</name>
    <dbReference type="NCBI Taxonomy" id="78915"/>
    <lineage>
        <taxon>Eukaryota</taxon>
        <taxon>Fungi</taxon>
        <taxon>Fungi incertae sedis</taxon>
        <taxon>Zoopagomycota</taxon>
        <taxon>Zoopagomycotina</taxon>
        <taxon>Zoopagomycetes</taxon>
        <taxon>Zoopagales</taxon>
        <taxon>Sigmoideomycetaceae</taxon>
        <taxon>Thamnocephalis</taxon>
    </lineage>
</organism>
<sequence>MVVKGKGRCLLGPTMLGNLRQWYKSDGIAEAWLLLLLPSADERLAESTAAVAVASQRFSPLSLYTFPGGAGGRPGVTYGRVSYCFKLRSATRSTFTRNSLDLTVVVVVVSYCVLALLLFAPTAWSVSQHLPAHSQGTSSAMPAFNPFTPCANTVRRMSQIFRRDAHLRSASGASTASSSASSPSTPTTPTYNANPFFFSGPSTEMRAPSPTFALSAPASPASPFFSDPAPMDARMPYRRRSRPQMTSGATGTAALSGVASPAMTTSVSYSTVGQSAKRNSVSSSHSYRSSTSLGGGMAFPGLEDEIREPATERLRRRLTRMARKMKRKMNAAGRKLRRNSEASTRDASTPQFATTRSASEPHRRPVSYPQYATAADLTPCMTSGDCRAQTNVVNDPWMDLEWQF</sequence>
<accession>A0A4P9XRI0</accession>
<feature type="transmembrane region" description="Helical" evidence="2">
    <location>
        <begin position="102"/>
        <end position="124"/>
    </location>
</feature>